<dbReference type="RefSeq" id="WP_217678407.1">
    <property type="nucleotide sequence ID" value="NZ_JAHRVA010000005.1"/>
</dbReference>
<gene>
    <name evidence="1" type="ORF">KUG47_13040</name>
</gene>
<accession>A0A949UU17</accession>
<dbReference type="EMBL" id="JAHRVA010000005">
    <property type="protein sequence ID" value="MBV2144420.1"/>
    <property type="molecule type" value="Genomic_DNA"/>
</dbReference>
<dbReference type="Proteomes" id="UP000752297">
    <property type="component" value="Unassembled WGS sequence"/>
</dbReference>
<protein>
    <submittedName>
        <fullName evidence="1">Uncharacterized protein</fullName>
    </submittedName>
</protein>
<evidence type="ECO:0000313" key="1">
    <source>
        <dbReference type="EMBL" id="MBV2144420.1"/>
    </source>
</evidence>
<dbReference type="AlphaFoldDB" id="A0A949UU17"/>
<comment type="caution">
    <text evidence="1">The sequence shown here is derived from an EMBL/GenBank/DDBJ whole genome shotgun (WGS) entry which is preliminary data.</text>
</comment>
<name>A0A949UU17_9HYPH</name>
<proteinExistence type="predicted"/>
<sequence length="73" mass="8548">MNQVVQFPKPYRERVEIWSGISHQTGNRVWMFDMFIDDGACNIHDAHSLEEAQQVARELQSEGNTVIWKDEMP</sequence>
<evidence type="ECO:0000313" key="2">
    <source>
        <dbReference type="Proteomes" id="UP000752297"/>
    </source>
</evidence>
<keyword evidence="2" id="KW-1185">Reference proteome</keyword>
<organism evidence="1 2">
    <name type="scientific">Falsochrobactrum tianjinense</name>
    <dbReference type="NCBI Taxonomy" id="2706015"/>
    <lineage>
        <taxon>Bacteria</taxon>
        <taxon>Pseudomonadati</taxon>
        <taxon>Pseudomonadota</taxon>
        <taxon>Alphaproteobacteria</taxon>
        <taxon>Hyphomicrobiales</taxon>
        <taxon>Brucellaceae</taxon>
        <taxon>Falsochrobactrum</taxon>
    </lineage>
</organism>
<reference evidence="1 2" key="1">
    <citation type="submission" date="2021-06" db="EMBL/GenBank/DDBJ databases">
        <title>Falsochrobactrum tianjin sp.nov., a new petroleum-degrading bacteria isolated from oily soils.</title>
        <authorList>
            <person name="Chen G."/>
            <person name="Chen H."/>
            <person name="Tian J."/>
            <person name="Qing J."/>
            <person name="Zhong L."/>
            <person name="Ma W."/>
            <person name="Song Y."/>
            <person name="Cui X."/>
            <person name="Yan B."/>
        </authorList>
    </citation>
    <scope>NUCLEOTIDE SEQUENCE [LARGE SCALE GENOMIC DNA]</scope>
    <source>
        <strain evidence="1 2">TDYN1</strain>
    </source>
</reference>